<gene>
    <name evidence="1" type="ORF">FHR83_006305</name>
</gene>
<dbReference type="Proteomes" id="UP000590749">
    <property type="component" value="Unassembled WGS sequence"/>
</dbReference>
<dbReference type="EMBL" id="JACHXF010000015">
    <property type="protein sequence ID" value="MBB3098606.1"/>
    <property type="molecule type" value="Genomic_DNA"/>
</dbReference>
<sequence length="69" mass="7959">MATAWKYRFLVDVWAEPREIEGLPTVIRARVVDMATDEEHYVGSFAEIAQIIAVRLDAEGIRPARWERS</sequence>
<evidence type="ECO:0000313" key="2">
    <source>
        <dbReference type="Proteomes" id="UP000590749"/>
    </source>
</evidence>
<evidence type="ECO:0000313" key="1">
    <source>
        <dbReference type="EMBL" id="MBB3098606.1"/>
    </source>
</evidence>
<organism evidence="1 2">
    <name type="scientific">Actinoplanes campanulatus</name>
    <dbReference type="NCBI Taxonomy" id="113559"/>
    <lineage>
        <taxon>Bacteria</taxon>
        <taxon>Bacillati</taxon>
        <taxon>Actinomycetota</taxon>
        <taxon>Actinomycetes</taxon>
        <taxon>Micromonosporales</taxon>
        <taxon>Micromonosporaceae</taxon>
        <taxon>Actinoplanes</taxon>
    </lineage>
</organism>
<comment type="caution">
    <text evidence="1">The sequence shown here is derived from an EMBL/GenBank/DDBJ whole genome shotgun (WGS) entry which is preliminary data.</text>
</comment>
<dbReference type="AlphaFoldDB" id="A0A7W5FHI2"/>
<keyword evidence="2" id="KW-1185">Reference proteome</keyword>
<reference evidence="1 2" key="1">
    <citation type="submission" date="2020-08" db="EMBL/GenBank/DDBJ databases">
        <title>Genomic Encyclopedia of Type Strains, Phase III (KMG-III): the genomes of soil and plant-associated and newly described type strains.</title>
        <authorList>
            <person name="Whitman W."/>
        </authorList>
    </citation>
    <scope>NUCLEOTIDE SEQUENCE [LARGE SCALE GENOMIC DNA]</scope>
    <source>
        <strain evidence="1 2">CECT 3287</strain>
    </source>
</reference>
<protein>
    <submittedName>
        <fullName evidence="1">Uncharacterized protein</fullName>
    </submittedName>
</protein>
<proteinExistence type="predicted"/>
<accession>A0A7W5FHI2</accession>
<dbReference type="RefSeq" id="WP_183224768.1">
    <property type="nucleotide sequence ID" value="NZ_BMPW01000017.1"/>
</dbReference>
<name>A0A7W5FHI2_9ACTN</name>